<proteinExistence type="predicted"/>
<gene>
    <name evidence="1" type="ORF">F4W09_02380</name>
</gene>
<name>A0A5N4WVV1_9GAMM</name>
<dbReference type="RefSeq" id="WP_151503899.1">
    <property type="nucleotide sequence ID" value="NZ_VXLD01000001.1"/>
</dbReference>
<reference evidence="1 2" key="1">
    <citation type="submission" date="2019-09" db="EMBL/GenBank/DDBJ databases">
        <title>Draft genome sequence of Acinetobacter tandoii W4-4-4 isolated from environmental water sample.</title>
        <authorList>
            <person name="Wee S.K."/>
            <person name="Yan B."/>
            <person name="Mustaffa S.B."/>
            <person name="Yap E.P.H."/>
        </authorList>
    </citation>
    <scope>NUCLEOTIDE SEQUENCE [LARGE SCALE GENOMIC DNA]</scope>
    <source>
        <strain evidence="1 2">W4-4-4</strain>
    </source>
</reference>
<organism evidence="1 2">
    <name type="scientific">Acinetobacter tandoii</name>
    <dbReference type="NCBI Taxonomy" id="202954"/>
    <lineage>
        <taxon>Bacteria</taxon>
        <taxon>Pseudomonadati</taxon>
        <taxon>Pseudomonadota</taxon>
        <taxon>Gammaproteobacteria</taxon>
        <taxon>Moraxellales</taxon>
        <taxon>Moraxellaceae</taxon>
        <taxon>Acinetobacter</taxon>
    </lineage>
</organism>
<dbReference type="AlphaFoldDB" id="A0A5N4WVV1"/>
<dbReference type="Proteomes" id="UP000325788">
    <property type="component" value="Unassembled WGS sequence"/>
</dbReference>
<sequence>MKIQTAYGEVHVLTNCPLLESTERLEFLTEVHESFEGSEERSALRDAPRQILSFKYVQMQKAMGDMFHMLYANLRKYWGIPLRQVKRSIPDIAEDDFIILDTSSTQADLKVGFAFIESREGVEVVEITEIGRYIIVQEEIRDPETNEVIQPLITEYQDGFRLSANITVTNAVMMPLRICIIDGDASINAGGFWSNASVVFRVIAEDLPEHDGDEPMQYLGDDLYFNPLRLDGDSLEMTLTQQQSIVDGSIGGFQQFTHHAKPRYMKPFKSVLKDWLEFHEYRRFLFRRMGRLKAFWMPLYEKHLHITNTGTVYNVLNTDTAYFLEADREHIAVKINDVWMAHAITAKTATTLTVSPALNVLVSDIQKVCYLGLHRFDADQIEFQFLGAGITQVTVPITELSS</sequence>
<accession>A0A5N4WVV1</accession>
<protein>
    <submittedName>
        <fullName evidence="1">Uncharacterized protein</fullName>
    </submittedName>
</protein>
<dbReference type="EMBL" id="VXLD01000001">
    <property type="protein sequence ID" value="KAB1859989.1"/>
    <property type="molecule type" value="Genomic_DNA"/>
</dbReference>
<comment type="caution">
    <text evidence="1">The sequence shown here is derived from an EMBL/GenBank/DDBJ whole genome shotgun (WGS) entry which is preliminary data.</text>
</comment>
<evidence type="ECO:0000313" key="1">
    <source>
        <dbReference type="EMBL" id="KAB1859989.1"/>
    </source>
</evidence>
<evidence type="ECO:0000313" key="2">
    <source>
        <dbReference type="Proteomes" id="UP000325788"/>
    </source>
</evidence>